<accession>A0A917W9E3</accession>
<dbReference type="InterPro" id="IPR008030">
    <property type="entry name" value="NmrA-like"/>
</dbReference>
<gene>
    <name evidence="2" type="ORF">GCM10011575_43930</name>
</gene>
<organism evidence="2 3">
    <name type="scientific">Microlunatus endophyticus</name>
    <dbReference type="NCBI Taxonomy" id="1716077"/>
    <lineage>
        <taxon>Bacteria</taxon>
        <taxon>Bacillati</taxon>
        <taxon>Actinomycetota</taxon>
        <taxon>Actinomycetes</taxon>
        <taxon>Propionibacteriales</taxon>
        <taxon>Propionibacteriaceae</taxon>
        <taxon>Microlunatus</taxon>
    </lineage>
</organism>
<dbReference type="Gene3D" id="3.90.25.10">
    <property type="entry name" value="UDP-galactose 4-epimerase, domain 1"/>
    <property type="match status" value="1"/>
</dbReference>
<dbReference type="InterPro" id="IPR051604">
    <property type="entry name" value="Ergot_Alk_Oxidoreductase"/>
</dbReference>
<dbReference type="Gene3D" id="3.40.50.720">
    <property type="entry name" value="NAD(P)-binding Rossmann-like Domain"/>
    <property type="match status" value="1"/>
</dbReference>
<feature type="domain" description="NmrA-like" evidence="1">
    <location>
        <begin position="17"/>
        <end position="254"/>
    </location>
</feature>
<dbReference type="Proteomes" id="UP000613840">
    <property type="component" value="Unassembled WGS sequence"/>
</dbReference>
<dbReference type="EMBL" id="BMMZ01000015">
    <property type="protein sequence ID" value="GGL80798.1"/>
    <property type="molecule type" value="Genomic_DNA"/>
</dbReference>
<dbReference type="InterPro" id="IPR036291">
    <property type="entry name" value="NAD(P)-bd_dom_sf"/>
</dbReference>
<comment type="caution">
    <text evidence="2">The sequence shown here is derived from an EMBL/GenBank/DDBJ whole genome shotgun (WGS) entry which is preliminary data.</text>
</comment>
<proteinExistence type="predicted"/>
<dbReference type="AlphaFoldDB" id="A0A917W9E3"/>
<dbReference type="PANTHER" id="PTHR43162">
    <property type="match status" value="1"/>
</dbReference>
<name>A0A917W9E3_9ACTN</name>
<protein>
    <submittedName>
        <fullName evidence="2">Nucleotide-diphosphate-sugar epimerase</fullName>
    </submittedName>
</protein>
<dbReference type="PANTHER" id="PTHR43162:SF1">
    <property type="entry name" value="PRESTALK A DIFFERENTIATION PROTEIN A"/>
    <property type="match status" value="1"/>
</dbReference>
<sequence length="268" mass="28397">MVVRDPARLPDEVRDRVEVVQGTHADPAVVDRAFDGAEALFWLVPAAPTAPTIYDAYVGFALPAADAIVRHRVPRVVSVSALGAGVQTFAGHVSATLAMDALIRSTGTSTRELANPSFMDNMLRDVVSIRDRGVFSGTLPADLALPTVATRDIGAAAAGLLADHSWTGQQIAPLLGAEDLSPNDQAKILTEVLGMPVRYEQGDREASKRRLMGFGMSEAVAGALMAMDEAKEHGLDTAVPRMAANTTPTTFRQWATDVLKPAVEGTGR</sequence>
<keyword evidence="3" id="KW-1185">Reference proteome</keyword>
<reference evidence="2" key="2">
    <citation type="submission" date="2020-09" db="EMBL/GenBank/DDBJ databases">
        <authorList>
            <person name="Sun Q."/>
            <person name="Zhou Y."/>
        </authorList>
    </citation>
    <scope>NUCLEOTIDE SEQUENCE</scope>
    <source>
        <strain evidence="2">CGMCC 4.7306</strain>
    </source>
</reference>
<evidence type="ECO:0000313" key="3">
    <source>
        <dbReference type="Proteomes" id="UP000613840"/>
    </source>
</evidence>
<evidence type="ECO:0000313" key="2">
    <source>
        <dbReference type="EMBL" id="GGL80798.1"/>
    </source>
</evidence>
<dbReference type="SUPFAM" id="SSF51735">
    <property type="entry name" value="NAD(P)-binding Rossmann-fold domains"/>
    <property type="match status" value="1"/>
</dbReference>
<dbReference type="Pfam" id="PF05368">
    <property type="entry name" value="NmrA"/>
    <property type="match status" value="1"/>
</dbReference>
<reference evidence="2" key="1">
    <citation type="journal article" date="2014" name="Int. J. Syst. Evol. Microbiol.">
        <title>Complete genome sequence of Corynebacterium casei LMG S-19264T (=DSM 44701T), isolated from a smear-ripened cheese.</title>
        <authorList>
            <consortium name="US DOE Joint Genome Institute (JGI-PGF)"/>
            <person name="Walter F."/>
            <person name="Albersmeier A."/>
            <person name="Kalinowski J."/>
            <person name="Ruckert C."/>
        </authorList>
    </citation>
    <scope>NUCLEOTIDE SEQUENCE</scope>
    <source>
        <strain evidence="2">CGMCC 4.7306</strain>
    </source>
</reference>
<evidence type="ECO:0000259" key="1">
    <source>
        <dbReference type="Pfam" id="PF05368"/>
    </source>
</evidence>